<sequence length="460" mass="50042">MLTDSYMDTRSNMTNVDLQVELESLLHQHRNRQSFPQPDVVVDVHRSGSAPPTVEGLLRAMDNKLIITTTLITLETLRTSTTLTTAASSFYPTTSYVGTLCTSRTTTPTTTRTPGCLIRCYLERIGDSLRGFTAVTGEWRKNVVEADNNSSSSSLFKVQPGVEQAENDLIELRNAVAQGRHVLQRLDPSGLGPRRKSFADILHVIDNRDAALYSQLSRPASCNTFHESLHSATMLGSTMSSPVPRNRTPDSHLVGRSPSSGLSPIGTRVCGPVEKNNLFGVESYTDVADTLSRLNMSEMSQVKDNHMRVELENHSDVMRYIPNGHKKALRQQSIAMTEPSDQLLSANYGGVMSGYGASLGASSTVGSHGEHVNIPKRTSSSASHYSTSDRSRLGSLGLSDVNIQNANINGTDFSTAGGYVVNNKLNSLADLYAEDSHLTGEGDRQILNRLMNQAASELHS</sequence>
<feature type="region of interest" description="Disordered" evidence="1">
    <location>
        <begin position="362"/>
        <end position="391"/>
    </location>
</feature>
<accession>A0A816LC41</accession>
<proteinExistence type="predicted"/>
<name>A0A816LC41_BRANA</name>
<dbReference type="OMA" id="GCLIRCY"/>
<evidence type="ECO:0000313" key="3">
    <source>
        <dbReference type="EMBL" id="CAF1935652.1"/>
    </source>
</evidence>
<gene>
    <name evidence="3" type="ORF">DARMORV10_C05P57810.1</name>
</gene>
<feature type="domain" description="Nucleic acid binding NABP" evidence="2">
    <location>
        <begin position="256"/>
        <end position="429"/>
    </location>
</feature>
<dbReference type="Pfam" id="PF07990">
    <property type="entry name" value="NABP"/>
    <property type="match status" value="1"/>
</dbReference>
<dbReference type="Proteomes" id="UP001295469">
    <property type="component" value="Chromosome C05"/>
</dbReference>
<evidence type="ECO:0000256" key="1">
    <source>
        <dbReference type="SAM" id="MobiDB-lite"/>
    </source>
</evidence>
<protein>
    <submittedName>
        <fullName evidence="3">(rape) hypothetical protein</fullName>
    </submittedName>
</protein>
<organism evidence="3">
    <name type="scientific">Brassica napus</name>
    <name type="common">Rape</name>
    <dbReference type="NCBI Taxonomy" id="3708"/>
    <lineage>
        <taxon>Eukaryota</taxon>
        <taxon>Viridiplantae</taxon>
        <taxon>Streptophyta</taxon>
        <taxon>Embryophyta</taxon>
        <taxon>Tracheophyta</taxon>
        <taxon>Spermatophyta</taxon>
        <taxon>Magnoliopsida</taxon>
        <taxon>eudicotyledons</taxon>
        <taxon>Gunneridae</taxon>
        <taxon>Pentapetalae</taxon>
        <taxon>rosids</taxon>
        <taxon>malvids</taxon>
        <taxon>Brassicales</taxon>
        <taxon>Brassicaceae</taxon>
        <taxon>Brassiceae</taxon>
        <taxon>Brassica</taxon>
    </lineage>
</organism>
<reference evidence="3" key="1">
    <citation type="submission" date="2021-01" db="EMBL/GenBank/DDBJ databases">
        <authorList>
            <consortium name="Genoscope - CEA"/>
            <person name="William W."/>
        </authorList>
    </citation>
    <scope>NUCLEOTIDE SEQUENCE</scope>
</reference>
<dbReference type="Gramene" id="CDY00925">
    <property type="protein sequence ID" value="CDY00925"/>
    <property type="gene ID" value="GSBRNA2T00110928001"/>
</dbReference>
<feature type="region of interest" description="Disordered" evidence="1">
    <location>
        <begin position="236"/>
        <end position="267"/>
    </location>
</feature>
<evidence type="ECO:0000259" key="2">
    <source>
        <dbReference type="Pfam" id="PF07990"/>
    </source>
</evidence>
<dbReference type="EMBL" id="HG994369">
    <property type="protein sequence ID" value="CAF1935652.1"/>
    <property type="molecule type" value="Genomic_DNA"/>
</dbReference>
<dbReference type="AlphaFoldDB" id="A0A816LC41"/>
<dbReference type="InterPro" id="IPR012940">
    <property type="entry name" value="NABP"/>
</dbReference>